<dbReference type="Proteomes" id="UP000184066">
    <property type="component" value="Unassembled WGS sequence"/>
</dbReference>
<dbReference type="GO" id="GO:0005829">
    <property type="term" value="C:cytosol"/>
    <property type="evidence" value="ECO:0007669"/>
    <property type="project" value="TreeGrafter"/>
</dbReference>
<comment type="pathway">
    <text evidence="1">Amino-acid biosynthesis; L-asparagine biosynthesis; L-asparagine from L-aspartate (L-Gln route): step 1/1.</text>
</comment>
<keyword evidence="6" id="KW-0808">Transferase</keyword>
<dbReference type="GO" id="GO:0004066">
    <property type="term" value="F:asparagine synthase (glutamine-hydrolyzing) activity"/>
    <property type="evidence" value="ECO:0007669"/>
    <property type="project" value="UniProtKB-EC"/>
</dbReference>
<dbReference type="Gene3D" id="3.60.20.10">
    <property type="entry name" value="Glutamine Phosphoribosylpyrophosphate, subunit 1, domain 1"/>
    <property type="match status" value="1"/>
</dbReference>
<dbReference type="PANTHER" id="PTHR43284:SF1">
    <property type="entry name" value="ASPARAGINE SYNTHETASE"/>
    <property type="match status" value="1"/>
</dbReference>
<dbReference type="RefSeq" id="WP_072748259.1">
    <property type="nucleotide sequence ID" value="NZ_FOHL01000010.1"/>
</dbReference>
<dbReference type="InterPro" id="IPR017932">
    <property type="entry name" value="GATase_2_dom"/>
</dbReference>
<evidence type="ECO:0000256" key="3">
    <source>
        <dbReference type="ARBA" id="ARBA00048741"/>
    </source>
</evidence>
<dbReference type="EC" id="6.3.5.4" evidence="2"/>
<dbReference type="InterPro" id="IPR014729">
    <property type="entry name" value="Rossmann-like_a/b/a_fold"/>
</dbReference>
<dbReference type="SUPFAM" id="SSF52402">
    <property type="entry name" value="Adenine nucleotide alpha hydrolases-like"/>
    <property type="match status" value="1"/>
</dbReference>
<dbReference type="Gene3D" id="3.40.50.620">
    <property type="entry name" value="HUPs"/>
    <property type="match status" value="2"/>
</dbReference>
<accession>A0A1M7TYA2</accession>
<dbReference type="OrthoDB" id="9763290at2"/>
<dbReference type="PANTHER" id="PTHR43284">
    <property type="entry name" value="ASPARAGINE SYNTHETASE (GLUTAMINE-HYDROLYZING)"/>
    <property type="match status" value="1"/>
</dbReference>
<proteinExistence type="predicted"/>
<reference evidence="6 7" key="1">
    <citation type="submission" date="2016-12" db="EMBL/GenBank/DDBJ databases">
        <authorList>
            <person name="Song W.-J."/>
            <person name="Kurnit D.M."/>
        </authorList>
    </citation>
    <scope>NUCLEOTIDE SEQUENCE [LARGE SCALE GENOMIC DNA]</scope>
    <source>
        <strain evidence="6 7">CGMCC 1.10808</strain>
    </source>
</reference>
<dbReference type="GO" id="GO:0016740">
    <property type="term" value="F:transferase activity"/>
    <property type="evidence" value="ECO:0007669"/>
    <property type="project" value="UniProtKB-KW"/>
</dbReference>
<comment type="catalytic activity">
    <reaction evidence="3">
        <text>L-aspartate + L-glutamine + ATP + H2O = L-asparagine + L-glutamate + AMP + diphosphate + H(+)</text>
        <dbReference type="Rhea" id="RHEA:12228"/>
        <dbReference type="ChEBI" id="CHEBI:15377"/>
        <dbReference type="ChEBI" id="CHEBI:15378"/>
        <dbReference type="ChEBI" id="CHEBI:29985"/>
        <dbReference type="ChEBI" id="CHEBI:29991"/>
        <dbReference type="ChEBI" id="CHEBI:30616"/>
        <dbReference type="ChEBI" id="CHEBI:33019"/>
        <dbReference type="ChEBI" id="CHEBI:58048"/>
        <dbReference type="ChEBI" id="CHEBI:58359"/>
        <dbReference type="ChEBI" id="CHEBI:456215"/>
        <dbReference type="EC" id="6.3.5.4"/>
    </reaction>
</comment>
<protein>
    <recommendedName>
        <fullName evidence="2">asparagine synthase (glutamine-hydrolyzing)</fullName>
        <ecNumber evidence="2">6.3.5.4</ecNumber>
    </recommendedName>
</protein>
<dbReference type="STRING" id="1189325.SAMN04488119_11082"/>
<evidence type="ECO:0000313" key="6">
    <source>
        <dbReference type="EMBL" id="SHN75620.1"/>
    </source>
</evidence>
<evidence type="ECO:0000313" key="7">
    <source>
        <dbReference type="Proteomes" id="UP000184066"/>
    </source>
</evidence>
<sequence>MSGPTEDPDAFERAQRWFAGAFDPRGRADLLEAAMRAMRAAPPVADAPGLRWREAAPSPFLRVAAAAAGADPAPMMTAAPAPDGGPALFAAGDATLFAPEFDQAFDPGFAPGFGQTLVPGFRPTDPARDAGTAPRAARDLRRLAALAAAGRLDEAEGVFAALMHDPRRPALTLLRDRWGHGPLWIARLAGGATLFASSPHMLLAAPGVSRTPDFAACALFLAARQPGPEHAYFADIAQAPPGAALRLGPEGESRRAVAPLGPDPALGGRPADEIAQAVAERARAATLARAPGSGPTAMMLSGGLDSALIAAHLAARGPVEAFASVLGPGADPALTDERAHQRALAHALPGLRLHETPAGDLDLLAPSAHWWRQAASPNPDVMHATQLLLAQAAADLGAHALFSGFGGDFALSSHGEPALFEFLVTGRWRALAPELARRRAAGGRWRNILLGGFVKPLPIYEAWRRLRPDAAARELPAILRTDPAIAARLAQTGCSAHLRYHRTVAAEEAAALAALPAWTGQAHDLPGGRRIAQRLPLLDARLLRAVLAAPVSLKLGRGPDGRWRNRALIRALLRPLVPPAIAEREDKDLFQPDFGRLMRAALPRIRADAPELARSEIWRALIDAERWRAALDEAGRAPDAALLSLAHPILLPWQLGDFLRRTGAP</sequence>
<evidence type="ECO:0000256" key="1">
    <source>
        <dbReference type="ARBA" id="ARBA00005187"/>
    </source>
</evidence>
<name>A0A1M7TYA2_9RHOB</name>
<dbReference type="GO" id="GO:0006529">
    <property type="term" value="P:asparagine biosynthetic process"/>
    <property type="evidence" value="ECO:0007669"/>
    <property type="project" value="InterPro"/>
</dbReference>
<gene>
    <name evidence="6" type="ORF">SAMN05216200_11182</name>
</gene>
<evidence type="ECO:0000256" key="2">
    <source>
        <dbReference type="ARBA" id="ARBA00012737"/>
    </source>
</evidence>
<keyword evidence="6" id="KW-0315">Glutamine amidotransferase</keyword>
<dbReference type="InterPro" id="IPR001962">
    <property type="entry name" value="Asn_synthase"/>
</dbReference>
<feature type="domain" description="Glutamine amidotransferase type-2" evidence="5">
    <location>
        <begin position="150"/>
        <end position="204"/>
    </location>
</feature>
<dbReference type="EMBL" id="FRDL01000011">
    <property type="protein sequence ID" value="SHN75620.1"/>
    <property type="molecule type" value="Genomic_DNA"/>
</dbReference>
<dbReference type="SUPFAM" id="SSF56235">
    <property type="entry name" value="N-terminal nucleophile aminohydrolases (Ntn hydrolases)"/>
    <property type="match status" value="1"/>
</dbReference>
<evidence type="ECO:0000259" key="4">
    <source>
        <dbReference type="Pfam" id="PF00733"/>
    </source>
</evidence>
<dbReference type="InterPro" id="IPR029055">
    <property type="entry name" value="Ntn_hydrolases_N"/>
</dbReference>
<dbReference type="Pfam" id="PF00733">
    <property type="entry name" value="Asn_synthase"/>
    <property type="match status" value="1"/>
</dbReference>
<evidence type="ECO:0000259" key="5">
    <source>
        <dbReference type="Pfam" id="PF13537"/>
    </source>
</evidence>
<feature type="domain" description="Asparagine synthetase" evidence="4">
    <location>
        <begin position="283"/>
        <end position="636"/>
    </location>
</feature>
<dbReference type="AlphaFoldDB" id="A0A1M7TYA2"/>
<organism evidence="6 7">
    <name type="scientific">Oceanicella actignis</name>
    <dbReference type="NCBI Taxonomy" id="1189325"/>
    <lineage>
        <taxon>Bacteria</taxon>
        <taxon>Pseudomonadati</taxon>
        <taxon>Pseudomonadota</taxon>
        <taxon>Alphaproteobacteria</taxon>
        <taxon>Rhodobacterales</taxon>
        <taxon>Paracoccaceae</taxon>
        <taxon>Oceanicella</taxon>
    </lineage>
</organism>
<dbReference type="InterPro" id="IPR051786">
    <property type="entry name" value="ASN_synthetase/amidase"/>
</dbReference>
<dbReference type="Pfam" id="PF13537">
    <property type="entry name" value="GATase_7"/>
    <property type="match status" value="1"/>
</dbReference>
<keyword evidence="7" id="KW-1185">Reference proteome</keyword>